<keyword evidence="1" id="KW-1133">Transmembrane helix</keyword>
<proteinExistence type="predicted"/>
<accession>A0A1E3W521</accession>
<keyword evidence="3" id="KW-1185">Reference proteome</keyword>
<evidence type="ECO:0000313" key="3">
    <source>
        <dbReference type="Proteomes" id="UP000094501"/>
    </source>
</evidence>
<name>A0A1E3W521_9HYPH</name>
<organism evidence="2 3">
    <name type="scientific">Methyloceanibacter methanicus</name>
    <dbReference type="NCBI Taxonomy" id="1774968"/>
    <lineage>
        <taxon>Bacteria</taxon>
        <taxon>Pseudomonadati</taxon>
        <taxon>Pseudomonadota</taxon>
        <taxon>Alphaproteobacteria</taxon>
        <taxon>Hyphomicrobiales</taxon>
        <taxon>Hyphomicrobiaceae</taxon>
        <taxon>Methyloceanibacter</taxon>
    </lineage>
</organism>
<dbReference type="EMBL" id="LPWG01000003">
    <property type="protein sequence ID" value="ODS00891.1"/>
    <property type="molecule type" value="Genomic_DNA"/>
</dbReference>
<protein>
    <recommendedName>
        <fullName evidence="4">DUF1467 domain-containing protein</fullName>
    </recommendedName>
</protein>
<dbReference type="InterPro" id="IPR009935">
    <property type="entry name" value="DUF1467"/>
</dbReference>
<dbReference type="Pfam" id="PF07330">
    <property type="entry name" value="DUF1467"/>
    <property type="match status" value="1"/>
</dbReference>
<feature type="transmembrane region" description="Helical" evidence="1">
    <location>
        <begin position="6"/>
        <end position="26"/>
    </location>
</feature>
<evidence type="ECO:0000313" key="2">
    <source>
        <dbReference type="EMBL" id="ODS00891.1"/>
    </source>
</evidence>
<keyword evidence="1" id="KW-0812">Transmembrane</keyword>
<dbReference type="Proteomes" id="UP000094501">
    <property type="component" value="Unassembled WGS sequence"/>
</dbReference>
<evidence type="ECO:0008006" key="4">
    <source>
        <dbReference type="Google" id="ProtNLM"/>
    </source>
</evidence>
<feature type="transmembrane region" description="Helical" evidence="1">
    <location>
        <begin position="54"/>
        <end position="77"/>
    </location>
</feature>
<dbReference type="RefSeq" id="WP_069436156.1">
    <property type="nucleotide sequence ID" value="NZ_LPWG01000003.1"/>
</dbReference>
<dbReference type="AlphaFoldDB" id="A0A1E3W521"/>
<comment type="caution">
    <text evidence="2">The sequence shown here is derived from an EMBL/GenBank/DDBJ whole genome shotgun (WGS) entry which is preliminary data.</text>
</comment>
<evidence type="ECO:0000256" key="1">
    <source>
        <dbReference type="SAM" id="Phobius"/>
    </source>
</evidence>
<dbReference type="OrthoDB" id="9804637at2"/>
<keyword evidence="1" id="KW-0472">Membrane</keyword>
<sequence>MSLAFGIAIYFVIWWIMLFAVLPFGVRTSEEAGEASNAGFAESAPHKPKLLPKILATTILSGIVFAGIYAMMVHHVITLDDIPFFPRYEPVQEAH</sequence>
<gene>
    <name evidence="2" type="ORF">AUC68_13210</name>
</gene>
<reference evidence="2 3" key="1">
    <citation type="journal article" date="2016" name="Environ. Microbiol.">
        <title>New Methyloceanibacter diversity from North Sea sediments includes methanotroph containing solely the soluble methane monooxygenase.</title>
        <authorList>
            <person name="Vekeman B."/>
            <person name="Kerckhof F.M."/>
            <person name="Cremers G."/>
            <person name="de Vos P."/>
            <person name="Vandamme P."/>
            <person name="Boon N."/>
            <person name="Op den Camp H.J."/>
            <person name="Heylen K."/>
        </authorList>
    </citation>
    <scope>NUCLEOTIDE SEQUENCE [LARGE SCALE GENOMIC DNA]</scope>
    <source>
        <strain evidence="2 3">R-67174</strain>
    </source>
</reference>
<dbReference type="STRING" id="1774968.AUC68_13210"/>